<feature type="compositionally biased region" description="Polar residues" evidence="7">
    <location>
        <begin position="367"/>
        <end position="381"/>
    </location>
</feature>
<keyword evidence="4 8" id="KW-1133">Transmembrane helix</keyword>
<keyword evidence="3 8" id="KW-0812">Transmembrane</keyword>
<dbReference type="PANTHER" id="PTHR47808">
    <property type="entry name" value="INNER NUCLEAR MEMBRANE PROTEIN HEH2-RELATED"/>
    <property type="match status" value="1"/>
</dbReference>
<dbReference type="PANTHER" id="PTHR47808:SF2">
    <property type="entry name" value="LEM DOMAIN-CONTAINING PROTEIN 2"/>
    <property type="match status" value="1"/>
</dbReference>
<evidence type="ECO:0000256" key="2">
    <source>
        <dbReference type="ARBA" id="ARBA00022553"/>
    </source>
</evidence>
<keyword evidence="6" id="KW-0539">Nucleus</keyword>
<evidence type="ECO:0000256" key="7">
    <source>
        <dbReference type="SAM" id="MobiDB-lite"/>
    </source>
</evidence>
<dbReference type="Gene3D" id="1.10.10.1180">
    <property type="entry name" value="MAN1, winged-helix domain"/>
    <property type="match status" value="1"/>
</dbReference>
<reference evidence="11" key="1">
    <citation type="submission" date="2025-08" db="UniProtKB">
        <authorList>
            <consortium name="RefSeq"/>
        </authorList>
    </citation>
    <scope>IDENTIFICATION</scope>
    <source>
        <tissue evidence="11">Leaves</tissue>
    </source>
</reference>
<evidence type="ECO:0000256" key="1">
    <source>
        <dbReference type="ARBA" id="ARBA00004540"/>
    </source>
</evidence>
<evidence type="ECO:0000313" key="10">
    <source>
        <dbReference type="Proteomes" id="UP001652660"/>
    </source>
</evidence>
<dbReference type="Proteomes" id="UP001652660">
    <property type="component" value="Chromosome 8e"/>
</dbReference>
<feature type="compositionally biased region" description="Basic residues" evidence="7">
    <location>
        <begin position="1"/>
        <end position="10"/>
    </location>
</feature>
<proteinExistence type="predicted"/>
<evidence type="ECO:0000313" key="11">
    <source>
        <dbReference type="RefSeq" id="XP_071918030.1"/>
    </source>
</evidence>
<feature type="region of interest" description="Disordered" evidence="7">
    <location>
        <begin position="1"/>
        <end position="26"/>
    </location>
</feature>
<keyword evidence="5 8" id="KW-0472">Membrane</keyword>
<dbReference type="RefSeq" id="XP_071918030.1">
    <property type="nucleotide sequence ID" value="XM_072061929.1"/>
</dbReference>
<gene>
    <name evidence="11" type="primary">LOC113703115</name>
</gene>
<organism evidence="10 11">
    <name type="scientific">Coffea arabica</name>
    <name type="common">Arabian coffee</name>
    <dbReference type="NCBI Taxonomy" id="13443"/>
    <lineage>
        <taxon>Eukaryota</taxon>
        <taxon>Viridiplantae</taxon>
        <taxon>Streptophyta</taxon>
        <taxon>Embryophyta</taxon>
        <taxon>Tracheophyta</taxon>
        <taxon>Spermatophyta</taxon>
        <taxon>Magnoliopsida</taxon>
        <taxon>eudicotyledons</taxon>
        <taxon>Gunneridae</taxon>
        <taxon>Pentapetalae</taxon>
        <taxon>asterids</taxon>
        <taxon>lamiids</taxon>
        <taxon>Gentianales</taxon>
        <taxon>Rubiaceae</taxon>
        <taxon>Ixoroideae</taxon>
        <taxon>Gardenieae complex</taxon>
        <taxon>Bertiereae - Coffeeae clade</taxon>
        <taxon>Coffeeae</taxon>
        <taxon>Coffea</taxon>
    </lineage>
</organism>
<evidence type="ECO:0000256" key="8">
    <source>
        <dbReference type="SAM" id="Phobius"/>
    </source>
</evidence>
<accession>A0ABM4VER1</accession>
<evidence type="ECO:0000259" key="9">
    <source>
        <dbReference type="Pfam" id="PF09402"/>
    </source>
</evidence>
<feature type="transmembrane region" description="Helical" evidence="8">
    <location>
        <begin position="47"/>
        <end position="68"/>
    </location>
</feature>
<dbReference type="GeneID" id="113703115"/>
<name>A0ABM4VER1_COFAR</name>
<comment type="subcellular location">
    <subcellularLocation>
        <location evidence="1">Nucleus inner membrane</location>
    </subcellularLocation>
</comment>
<dbReference type="Pfam" id="PF09402">
    <property type="entry name" value="MSC"/>
    <property type="match status" value="1"/>
</dbReference>
<keyword evidence="2" id="KW-0597">Phosphoprotein</keyword>
<keyword evidence="10" id="KW-1185">Reference proteome</keyword>
<protein>
    <submittedName>
        <fullName evidence="11">Uncharacterized protein isoform X1</fullName>
    </submittedName>
</protein>
<feature type="region of interest" description="Disordered" evidence="7">
    <location>
        <begin position="351"/>
        <end position="392"/>
    </location>
</feature>
<evidence type="ECO:0000256" key="6">
    <source>
        <dbReference type="ARBA" id="ARBA00023242"/>
    </source>
</evidence>
<evidence type="ECO:0000256" key="3">
    <source>
        <dbReference type="ARBA" id="ARBA00022692"/>
    </source>
</evidence>
<dbReference type="InterPro" id="IPR018996">
    <property type="entry name" value="Man1/Src1-like_C"/>
</dbReference>
<evidence type="ECO:0000256" key="4">
    <source>
        <dbReference type="ARBA" id="ARBA00022989"/>
    </source>
</evidence>
<evidence type="ECO:0000256" key="5">
    <source>
        <dbReference type="ARBA" id="ARBA00023136"/>
    </source>
</evidence>
<dbReference type="InterPro" id="IPR044780">
    <property type="entry name" value="Heh2/Src1"/>
</dbReference>
<feature type="domain" description="Man1/Src1-like C-terminal" evidence="9">
    <location>
        <begin position="86"/>
        <end position="347"/>
    </location>
</feature>
<feature type="transmembrane region" description="Helical" evidence="8">
    <location>
        <begin position="237"/>
        <end position="258"/>
    </location>
</feature>
<feature type="compositionally biased region" description="Low complexity" evidence="7">
    <location>
        <begin position="16"/>
        <end position="26"/>
    </location>
</feature>
<dbReference type="InterPro" id="IPR041885">
    <property type="entry name" value="MAN1_winged_helix_dom"/>
</dbReference>
<sequence>MASSSRKRPKTQNPHSSSSSPSSFSQYSIPEPSSGFFPSSISEFSRLIAVVTIAASVALFCNYLVTYFNQQPKPFCDSGVDVGDFLSVSIGVDNCEPCPSNGICKDGNLECERGYRKQGNLCIEDRDINAAAMKISELVEVRLCEAYAQYLCSGIGTIWVQKDDLSTYIVEHRVMEDYGLDQYAYAHAKLRAMETIHKLMDRRGYTSGSDEFKCPDSLVEHYKPITCRIHQWVLDHALLLVPVCAVLVGSILILLKALRRHYLLTRAEEIYNKVCDLLEENTLISRSIDGEGEPWVVASWLRDYLLSPRERKDPLLWRKVEELVQDDSRLDRYPKMVKGEAKIVWEWQVEGSLSSSGKRKKTEESTQRSSRLKNSTSNEQSFRFKAGEPLNC</sequence>